<evidence type="ECO:0000313" key="2">
    <source>
        <dbReference type="Proteomes" id="UP000774804"/>
    </source>
</evidence>
<dbReference type="VEuPathDB" id="FungiDB:PC110_g22102"/>
<sequence length="214" mass="24415">MVGSSARDRMLNDLLIDFNIRYICTTLGDCYAMNSFAPTMGCPNPPKTRISTYQYVVLPVHLSGIHWGIILTRLAYKQEQPCITPYYYEPLCGNIHRSTMEDIYLKTVAIFLPDWQDKTIPNTVFPSEANGVWLDSPKQPDGTSCCVLCIAQVYAMLKYNFRLTSVAITKDEVAIMRLRIMWVILMQPEVTKRSNKRAKAVEATGLKLFRAFQI</sequence>
<dbReference type="AlphaFoldDB" id="A0A8T1AGU7"/>
<dbReference type="InterPro" id="IPR038765">
    <property type="entry name" value="Papain-like_cys_pep_sf"/>
</dbReference>
<evidence type="ECO:0000313" key="1">
    <source>
        <dbReference type="EMBL" id="KAG2882264.1"/>
    </source>
</evidence>
<organism evidence="1 2">
    <name type="scientific">Phytophthora cactorum</name>
    <dbReference type="NCBI Taxonomy" id="29920"/>
    <lineage>
        <taxon>Eukaryota</taxon>
        <taxon>Sar</taxon>
        <taxon>Stramenopiles</taxon>
        <taxon>Oomycota</taxon>
        <taxon>Peronosporomycetes</taxon>
        <taxon>Peronosporales</taxon>
        <taxon>Peronosporaceae</taxon>
        <taxon>Phytophthora</taxon>
    </lineage>
</organism>
<reference evidence="1" key="1">
    <citation type="submission" date="2018-10" db="EMBL/GenBank/DDBJ databases">
        <title>Effector identification in a new, highly contiguous assembly of the strawberry crown rot pathogen Phytophthora cactorum.</title>
        <authorList>
            <person name="Armitage A.D."/>
            <person name="Nellist C.F."/>
            <person name="Bates H."/>
            <person name="Vickerstaff R.J."/>
            <person name="Harrison R.J."/>
        </authorList>
    </citation>
    <scope>NUCLEOTIDE SEQUENCE</scope>
    <source>
        <strain evidence="1">4032</strain>
    </source>
</reference>
<proteinExistence type="predicted"/>
<dbReference type="SUPFAM" id="SSF54001">
    <property type="entry name" value="Cysteine proteinases"/>
    <property type="match status" value="1"/>
</dbReference>
<protein>
    <recommendedName>
        <fullName evidence="3">Ubiquitin-like protease family profile domain-containing protein</fullName>
    </recommendedName>
</protein>
<dbReference type="Proteomes" id="UP000774804">
    <property type="component" value="Unassembled WGS sequence"/>
</dbReference>
<accession>A0A8T1AGU7</accession>
<name>A0A8T1AGU7_9STRA</name>
<evidence type="ECO:0008006" key="3">
    <source>
        <dbReference type="Google" id="ProtNLM"/>
    </source>
</evidence>
<gene>
    <name evidence="1" type="ORF">PC115_g21990</name>
</gene>
<dbReference type="Gene3D" id="3.40.395.10">
    <property type="entry name" value="Adenoviral Proteinase, Chain A"/>
    <property type="match status" value="1"/>
</dbReference>
<comment type="caution">
    <text evidence="1">The sequence shown here is derived from an EMBL/GenBank/DDBJ whole genome shotgun (WGS) entry which is preliminary data.</text>
</comment>
<dbReference type="EMBL" id="RCMI01001680">
    <property type="protein sequence ID" value="KAG2882264.1"/>
    <property type="molecule type" value="Genomic_DNA"/>
</dbReference>